<dbReference type="RefSeq" id="WP_145110685.1">
    <property type="nucleotide sequence ID" value="NZ_CP036349.1"/>
</dbReference>
<evidence type="ECO:0000256" key="2">
    <source>
        <dbReference type="SAM" id="MobiDB-lite"/>
    </source>
</evidence>
<evidence type="ECO:0000256" key="1">
    <source>
        <dbReference type="ARBA" id="ARBA00022801"/>
    </source>
</evidence>
<organism evidence="5 6">
    <name type="scientific">Botrimarina mediterranea</name>
    <dbReference type="NCBI Taxonomy" id="2528022"/>
    <lineage>
        <taxon>Bacteria</taxon>
        <taxon>Pseudomonadati</taxon>
        <taxon>Planctomycetota</taxon>
        <taxon>Planctomycetia</taxon>
        <taxon>Pirellulales</taxon>
        <taxon>Lacipirellulaceae</taxon>
        <taxon>Botrimarina</taxon>
    </lineage>
</organism>
<evidence type="ECO:0000313" key="6">
    <source>
        <dbReference type="Proteomes" id="UP000316426"/>
    </source>
</evidence>
<feature type="domain" description="Beta-lactamase-related" evidence="4">
    <location>
        <begin position="33"/>
        <end position="361"/>
    </location>
</feature>
<dbReference type="Proteomes" id="UP000316426">
    <property type="component" value="Chromosome"/>
</dbReference>
<keyword evidence="5" id="KW-0121">Carboxypeptidase</keyword>
<dbReference type="PANTHER" id="PTHR43283:SF11">
    <property type="entry name" value="BETA-LACTAMASE-RELATED DOMAIN-CONTAINING PROTEIN"/>
    <property type="match status" value="1"/>
</dbReference>
<dbReference type="KEGG" id="bmei:Spa11_17330"/>
<dbReference type="PANTHER" id="PTHR43283">
    <property type="entry name" value="BETA-LACTAMASE-RELATED"/>
    <property type="match status" value="1"/>
</dbReference>
<gene>
    <name evidence="5" type="primary">ampH_2</name>
    <name evidence="5" type="ORF">Spa11_17330</name>
</gene>
<feature type="signal peptide" evidence="3">
    <location>
        <begin position="1"/>
        <end position="19"/>
    </location>
</feature>
<dbReference type="AlphaFoldDB" id="A0A518K6X0"/>
<dbReference type="Pfam" id="PF00144">
    <property type="entry name" value="Beta-lactamase"/>
    <property type="match status" value="1"/>
</dbReference>
<proteinExistence type="predicted"/>
<keyword evidence="3" id="KW-0732">Signal</keyword>
<sequence length="379" mass="40728" precursor="true">MIRQLTSLCLLLGATAAIAKTEIDVDHLRHIADRVHEAHEAGEFAGCVVAVGTSDGLVYLEAFGDRQVIPERIEMTTDTVFDMASVTKPVATATSIMVLFERGALRLTDPINKHLPEITGEHAGRIAINDLLTHRSGYIPDNPIGDYQHGVDESWKRLFALEPTDKPGTKFKYSDVNFELLGKIVERVGGEPLDVFAKKSIFEPLGMKETGYNPGPELAARAAATEPRNGFASGEPSLVGEVHDPRAALLGGVAGHAGLFSTAEDLARYAEAMLKGGVPVLHRKTLELMTEPLPKSDPSFGRSRGWDKGSSYSSNRGQLMTAEAYGHGGFTGNAFWIDPGLDLYVIFLSNRLHPDGKGSVNDLAGRIGTIAAAAAEADR</sequence>
<evidence type="ECO:0000259" key="4">
    <source>
        <dbReference type="Pfam" id="PF00144"/>
    </source>
</evidence>
<feature type="chain" id="PRO_5021878645" evidence="3">
    <location>
        <begin position="20"/>
        <end position="379"/>
    </location>
</feature>
<feature type="region of interest" description="Disordered" evidence="2">
    <location>
        <begin position="292"/>
        <end position="313"/>
    </location>
</feature>
<protein>
    <submittedName>
        <fullName evidence="5">D-alanyl-D-alanine-carboxypeptidase/endopeptidase AmpH</fullName>
        <ecNumber evidence="5">3.4.-.-</ecNumber>
    </submittedName>
</protein>
<keyword evidence="1 5" id="KW-0378">Hydrolase</keyword>
<evidence type="ECO:0000256" key="3">
    <source>
        <dbReference type="SAM" id="SignalP"/>
    </source>
</evidence>
<keyword evidence="6" id="KW-1185">Reference proteome</keyword>
<dbReference type="SUPFAM" id="SSF56601">
    <property type="entry name" value="beta-lactamase/transpeptidase-like"/>
    <property type="match status" value="1"/>
</dbReference>
<accession>A0A518K6X0</accession>
<dbReference type="Gene3D" id="3.40.710.10">
    <property type="entry name" value="DD-peptidase/beta-lactamase superfamily"/>
    <property type="match status" value="1"/>
</dbReference>
<dbReference type="GO" id="GO:0004180">
    <property type="term" value="F:carboxypeptidase activity"/>
    <property type="evidence" value="ECO:0007669"/>
    <property type="project" value="UniProtKB-KW"/>
</dbReference>
<dbReference type="InterPro" id="IPR012338">
    <property type="entry name" value="Beta-lactam/transpept-like"/>
</dbReference>
<name>A0A518K6X0_9BACT</name>
<dbReference type="EC" id="3.4.-.-" evidence="5"/>
<dbReference type="EMBL" id="CP036349">
    <property type="protein sequence ID" value="QDV73535.1"/>
    <property type="molecule type" value="Genomic_DNA"/>
</dbReference>
<evidence type="ECO:0000313" key="5">
    <source>
        <dbReference type="EMBL" id="QDV73535.1"/>
    </source>
</evidence>
<reference evidence="5 6" key="1">
    <citation type="submission" date="2019-02" db="EMBL/GenBank/DDBJ databases">
        <title>Deep-cultivation of Planctomycetes and their phenomic and genomic characterization uncovers novel biology.</title>
        <authorList>
            <person name="Wiegand S."/>
            <person name="Jogler M."/>
            <person name="Boedeker C."/>
            <person name="Pinto D."/>
            <person name="Vollmers J."/>
            <person name="Rivas-Marin E."/>
            <person name="Kohn T."/>
            <person name="Peeters S.H."/>
            <person name="Heuer A."/>
            <person name="Rast P."/>
            <person name="Oberbeckmann S."/>
            <person name="Bunk B."/>
            <person name="Jeske O."/>
            <person name="Meyerdierks A."/>
            <person name="Storesund J.E."/>
            <person name="Kallscheuer N."/>
            <person name="Luecker S."/>
            <person name="Lage O.M."/>
            <person name="Pohl T."/>
            <person name="Merkel B.J."/>
            <person name="Hornburger P."/>
            <person name="Mueller R.-W."/>
            <person name="Bruemmer F."/>
            <person name="Labrenz M."/>
            <person name="Spormann A.M."/>
            <person name="Op den Camp H."/>
            <person name="Overmann J."/>
            <person name="Amann R."/>
            <person name="Jetten M.S.M."/>
            <person name="Mascher T."/>
            <person name="Medema M.H."/>
            <person name="Devos D.P."/>
            <person name="Kaster A.-K."/>
            <person name="Ovreas L."/>
            <person name="Rohde M."/>
            <person name="Galperin M.Y."/>
            <person name="Jogler C."/>
        </authorList>
    </citation>
    <scope>NUCLEOTIDE SEQUENCE [LARGE SCALE GENOMIC DNA]</scope>
    <source>
        <strain evidence="5 6">Spa11</strain>
    </source>
</reference>
<dbReference type="InterPro" id="IPR050789">
    <property type="entry name" value="Diverse_Enzym_Activities"/>
</dbReference>
<keyword evidence="5" id="KW-0645">Protease</keyword>
<dbReference type="InterPro" id="IPR001466">
    <property type="entry name" value="Beta-lactam-related"/>
</dbReference>